<feature type="compositionally biased region" description="Acidic residues" evidence="1">
    <location>
        <begin position="102"/>
        <end position="116"/>
    </location>
</feature>
<sequence>MGIGRRVMKRIVYAGSELLTGDAIADSLMSLSQALADVRAAASVDIPVILPSGARGVASLLVGPASQIVAVASESDTPELIDDDVVTDLESRVRRLRPSAMTDDEPPPGLEWADDL</sequence>
<reference evidence="3" key="1">
    <citation type="journal article" date="2019" name="Int. J. Syst. Evol. Microbiol.">
        <title>The Global Catalogue of Microorganisms (GCM) 10K type strain sequencing project: providing services to taxonomists for standard genome sequencing and annotation.</title>
        <authorList>
            <consortium name="The Broad Institute Genomics Platform"/>
            <consortium name="The Broad Institute Genome Sequencing Center for Infectious Disease"/>
            <person name="Wu L."/>
            <person name="Ma J."/>
        </authorList>
    </citation>
    <scope>NUCLEOTIDE SEQUENCE [LARGE SCALE GENOMIC DNA]</scope>
    <source>
        <strain evidence="3">JCM 16544</strain>
    </source>
</reference>
<name>A0ABP7AWA6_9MICO</name>
<dbReference type="Proteomes" id="UP001501697">
    <property type="component" value="Unassembled WGS sequence"/>
</dbReference>
<keyword evidence="3" id="KW-1185">Reference proteome</keyword>
<dbReference type="EMBL" id="BAAAYU010000005">
    <property type="protein sequence ID" value="GAA3641667.1"/>
    <property type="molecule type" value="Genomic_DNA"/>
</dbReference>
<organism evidence="2 3">
    <name type="scientific">Microbacterium awajiense</name>
    <dbReference type="NCBI Taxonomy" id="415214"/>
    <lineage>
        <taxon>Bacteria</taxon>
        <taxon>Bacillati</taxon>
        <taxon>Actinomycetota</taxon>
        <taxon>Actinomycetes</taxon>
        <taxon>Micrococcales</taxon>
        <taxon>Microbacteriaceae</taxon>
        <taxon>Microbacterium</taxon>
    </lineage>
</organism>
<protein>
    <submittedName>
        <fullName evidence="2">Uncharacterized protein</fullName>
    </submittedName>
</protein>
<evidence type="ECO:0000313" key="2">
    <source>
        <dbReference type="EMBL" id="GAA3641667.1"/>
    </source>
</evidence>
<evidence type="ECO:0000313" key="3">
    <source>
        <dbReference type="Proteomes" id="UP001501697"/>
    </source>
</evidence>
<feature type="region of interest" description="Disordered" evidence="1">
    <location>
        <begin position="96"/>
        <end position="116"/>
    </location>
</feature>
<proteinExistence type="predicted"/>
<gene>
    <name evidence="2" type="ORF">GCM10022200_26810</name>
</gene>
<evidence type="ECO:0000256" key="1">
    <source>
        <dbReference type="SAM" id="MobiDB-lite"/>
    </source>
</evidence>
<accession>A0ABP7AWA6</accession>
<comment type="caution">
    <text evidence="2">The sequence shown here is derived from an EMBL/GenBank/DDBJ whole genome shotgun (WGS) entry which is preliminary data.</text>
</comment>